<proteinExistence type="predicted"/>
<keyword evidence="2" id="KW-1185">Reference proteome</keyword>
<dbReference type="Gene3D" id="3.40.190.10">
    <property type="entry name" value="Periplasmic binding protein-like II"/>
    <property type="match status" value="1"/>
</dbReference>
<dbReference type="OrthoDB" id="2574at2759"/>
<reference evidence="1" key="1">
    <citation type="submission" date="2019-11" db="EMBL/GenBank/DDBJ databases">
        <authorList>
            <person name="Liu Y."/>
            <person name="Hou J."/>
            <person name="Li T.-Q."/>
            <person name="Guan C.-H."/>
            <person name="Wu X."/>
            <person name="Wu H.-Z."/>
            <person name="Ling F."/>
            <person name="Zhang R."/>
            <person name="Shi X.-G."/>
            <person name="Ren J.-P."/>
            <person name="Chen E.-F."/>
            <person name="Sun J.-M."/>
        </authorList>
    </citation>
    <scope>NUCLEOTIDE SEQUENCE</scope>
    <source>
        <strain evidence="1">Adult_tree_wgs_1</strain>
        <tissue evidence="1">Leaves</tissue>
    </source>
</reference>
<sequence>MKSPFMPLFQMLPQELQLLLSKRSLHLKFLLWMGIADAIVDLVSSGTTSRESKFKRTRRWSIGKSGYLKHEGNQSRGGGGTSTEPNIIVRLAVRPGVSVIRSLSMVFQQKTMIQAKNARKMIGGSGVLILLTYIFDEEPLDAANSFQNMAYILLAWLWNLEDFSADPFLSAAAPNN</sequence>
<protein>
    <submittedName>
        <fullName evidence="1">Uncharacterized protein</fullName>
    </submittedName>
</protein>
<evidence type="ECO:0000313" key="2">
    <source>
        <dbReference type="Proteomes" id="UP000626092"/>
    </source>
</evidence>
<name>A0A834H127_RHOSS</name>
<comment type="caution">
    <text evidence="1">The sequence shown here is derived from an EMBL/GenBank/DDBJ whole genome shotgun (WGS) entry which is preliminary data.</text>
</comment>
<dbReference type="EMBL" id="WJXA01000005">
    <property type="protein sequence ID" value="KAF7143493.1"/>
    <property type="molecule type" value="Genomic_DNA"/>
</dbReference>
<accession>A0A834H127</accession>
<dbReference type="AlphaFoldDB" id="A0A834H127"/>
<organism evidence="1 2">
    <name type="scientific">Rhododendron simsii</name>
    <name type="common">Sims's rhododendron</name>
    <dbReference type="NCBI Taxonomy" id="118357"/>
    <lineage>
        <taxon>Eukaryota</taxon>
        <taxon>Viridiplantae</taxon>
        <taxon>Streptophyta</taxon>
        <taxon>Embryophyta</taxon>
        <taxon>Tracheophyta</taxon>
        <taxon>Spermatophyta</taxon>
        <taxon>Magnoliopsida</taxon>
        <taxon>eudicotyledons</taxon>
        <taxon>Gunneridae</taxon>
        <taxon>Pentapetalae</taxon>
        <taxon>asterids</taxon>
        <taxon>Ericales</taxon>
        <taxon>Ericaceae</taxon>
        <taxon>Ericoideae</taxon>
        <taxon>Rhodoreae</taxon>
        <taxon>Rhododendron</taxon>
    </lineage>
</organism>
<dbReference type="Proteomes" id="UP000626092">
    <property type="component" value="Unassembled WGS sequence"/>
</dbReference>
<evidence type="ECO:0000313" key="1">
    <source>
        <dbReference type="EMBL" id="KAF7143493.1"/>
    </source>
</evidence>
<gene>
    <name evidence="1" type="ORF">RHSIM_Rhsim05G0030600</name>
</gene>